<keyword evidence="1" id="KW-1133">Transmembrane helix</keyword>
<reference evidence="3" key="1">
    <citation type="journal article" date="2014" name="Science">
        <title>Ancient hybridizations among the ancestral genomes of bread wheat.</title>
        <authorList>
            <consortium name="International Wheat Genome Sequencing Consortium,"/>
            <person name="Marcussen T."/>
            <person name="Sandve S.R."/>
            <person name="Heier L."/>
            <person name="Spannagl M."/>
            <person name="Pfeifer M."/>
            <person name="Jakobsen K.S."/>
            <person name="Wulff B.B."/>
            <person name="Steuernagel B."/>
            <person name="Mayer K.F."/>
            <person name="Olsen O.A."/>
        </authorList>
    </citation>
    <scope>NUCLEOTIDE SEQUENCE [LARGE SCALE GENOMIC DNA]</scope>
    <source>
        <strain evidence="3">cv. AL8/78</strain>
    </source>
</reference>
<dbReference type="Gramene" id="AET7Gv20406400.3">
    <property type="protein sequence ID" value="AET7Gv20406400.3"/>
    <property type="gene ID" value="AET7Gv20406400"/>
</dbReference>
<dbReference type="EnsemblPlants" id="AET7Gv20406400.3">
    <property type="protein sequence ID" value="AET7Gv20406400.3"/>
    <property type="gene ID" value="AET7Gv20406400"/>
</dbReference>
<keyword evidence="3" id="KW-1185">Reference proteome</keyword>
<protein>
    <submittedName>
        <fullName evidence="2">Uncharacterized protein</fullName>
    </submittedName>
</protein>
<evidence type="ECO:0000256" key="1">
    <source>
        <dbReference type="SAM" id="Phobius"/>
    </source>
</evidence>
<sequence length="132" mass="14815">MGCSIANRGVSLSPSCVSAADINYGTPGYYSCTMQEEVDTVVYVWKKERDNCSTARLYWVLSWRQSSVHHVGPTPLDSLLRFDGDASSNRFMCLIRQERNYRIRLSTSCLVSGVLTQGITLMFCFTSLGCLY</sequence>
<reference evidence="2" key="5">
    <citation type="journal article" date="2021" name="G3 (Bethesda)">
        <title>Aegilops tauschii genome assembly Aet v5.0 features greater sequence contiguity and improved annotation.</title>
        <authorList>
            <person name="Wang L."/>
            <person name="Zhu T."/>
            <person name="Rodriguez J.C."/>
            <person name="Deal K.R."/>
            <person name="Dubcovsky J."/>
            <person name="McGuire P.E."/>
            <person name="Lux T."/>
            <person name="Spannagl M."/>
            <person name="Mayer K.F.X."/>
            <person name="Baldrich P."/>
            <person name="Meyers B.C."/>
            <person name="Huo N."/>
            <person name="Gu Y.Q."/>
            <person name="Zhou H."/>
            <person name="Devos K.M."/>
            <person name="Bennetzen J.L."/>
            <person name="Unver T."/>
            <person name="Budak H."/>
            <person name="Gulick P.J."/>
            <person name="Galiba G."/>
            <person name="Kalapos B."/>
            <person name="Nelson D.R."/>
            <person name="Li P."/>
            <person name="You F.M."/>
            <person name="Luo M.C."/>
            <person name="Dvorak J."/>
        </authorList>
    </citation>
    <scope>NUCLEOTIDE SEQUENCE [LARGE SCALE GENOMIC DNA]</scope>
    <source>
        <strain evidence="2">cv. AL8/78</strain>
    </source>
</reference>
<evidence type="ECO:0000313" key="2">
    <source>
        <dbReference type="EnsemblPlants" id="AET7Gv20406400.3"/>
    </source>
</evidence>
<dbReference type="Proteomes" id="UP000015105">
    <property type="component" value="Chromosome 7D"/>
</dbReference>
<reference evidence="3" key="2">
    <citation type="journal article" date="2017" name="Nat. Plants">
        <title>The Aegilops tauschii genome reveals multiple impacts of transposons.</title>
        <authorList>
            <person name="Zhao G."/>
            <person name="Zou C."/>
            <person name="Li K."/>
            <person name="Wang K."/>
            <person name="Li T."/>
            <person name="Gao L."/>
            <person name="Zhang X."/>
            <person name="Wang H."/>
            <person name="Yang Z."/>
            <person name="Liu X."/>
            <person name="Jiang W."/>
            <person name="Mao L."/>
            <person name="Kong X."/>
            <person name="Jiao Y."/>
            <person name="Jia J."/>
        </authorList>
    </citation>
    <scope>NUCLEOTIDE SEQUENCE [LARGE SCALE GENOMIC DNA]</scope>
    <source>
        <strain evidence="3">cv. AL8/78</strain>
    </source>
</reference>
<keyword evidence="1" id="KW-0472">Membrane</keyword>
<name>A0A453R0V8_AEGTS</name>
<feature type="transmembrane region" description="Helical" evidence="1">
    <location>
        <begin position="105"/>
        <end position="128"/>
    </location>
</feature>
<accession>A0A453R0V8</accession>
<proteinExistence type="predicted"/>
<dbReference type="AlphaFoldDB" id="A0A453R0V8"/>
<organism evidence="2 3">
    <name type="scientific">Aegilops tauschii subsp. strangulata</name>
    <name type="common">Goatgrass</name>
    <dbReference type="NCBI Taxonomy" id="200361"/>
    <lineage>
        <taxon>Eukaryota</taxon>
        <taxon>Viridiplantae</taxon>
        <taxon>Streptophyta</taxon>
        <taxon>Embryophyta</taxon>
        <taxon>Tracheophyta</taxon>
        <taxon>Spermatophyta</taxon>
        <taxon>Magnoliopsida</taxon>
        <taxon>Liliopsida</taxon>
        <taxon>Poales</taxon>
        <taxon>Poaceae</taxon>
        <taxon>BOP clade</taxon>
        <taxon>Pooideae</taxon>
        <taxon>Triticodae</taxon>
        <taxon>Triticeae</taxon>
        <taxon>Triticinae</taxon>
        <taxon>Aegilops</taxon>
    </lineage>
</organism>
<keyword evidence="1" id="KW-0812">Transmembrane</keyword>
<evidence type="ECO:0000313" key="3">
    <source>
        <dbReference type="Proteomes" id="UP000015105"/>
    </source>
</evidence>
<reference evidence="2" key="4">
    <citation type="submission" date="2019-03" db="UniProtKB">
        <authorList>
            <consortium name="EnsemblPlants"/>
        </authorList>
    </citation>
    <scope>IDENTIFICATION</scope>
</reference>
<reference evidence="2" key="3">
    <citation type="journal article" date="2017" name="Nature">
        <title>Genome sequence of the progenitor of the wheat D genome Aegilops tauschii.</title>
        <authorList>
            <person name="Luo M.C."/>
            <person name="Gu Y.Q."/>
            <person name="Puiu D."/>
            <person name="Wang H."/>
            <person name="Twardziok S.O."/>
            <person name="Deal K.R."/>
            <person name="Huo N."/>
            <person name="Zhu T."/>
            <person name="Wang L."/>
            <person name="Wang Y."/>
            <person name="McGuire P.E."/>
            <person name="Liu S."/>
            <person name="Long H."/>
            <person name="Ramasamy R.K."/>
            <person name="Rodriguez J.C."/>
            <person name="Van S.L."/>
            <person name="Yuan L."/>
            <person name="Wang Z."/>
            <person name="Xia Z."/>
            <person name="Xiao L."/>
            <person name="Anderson O.D."/>
            <person name="Ouyang S."/>
            <person name="Liang Y."/>
            <person name="Zimin A.V."/>
            <person name="Pertea G."/>
            <person name="Qi P."/>
            <person name="Bennetzen J.L."/>
            <person name="Dai X."/>
            <person name="Dawson M.W."/>
            <person name="Muller H.G."/>
            <person name="Kugler K."/>
            <person name="Rivarola-Duarte L."/>
            <person name="Spannagl M."/>
            <person name="Mayer K.F.X."/>
            <person name="Lu F.H."/>
            <person name="Bevan M.W."/>
            <person name="Leroy P."/>
            <person name="Li P."/>
            <person name="You F.M."/>
            <person name="Sun Q."/>
            <person name="Liu Z."/>
            <person name="Lyons E."/>
            <person name="Wicker T."/>
            <person name="Salzberg S.L."/>
            <person name="Devos K.M."/>
            <person name="Dvorak J."/>
        </authorList>
    </citation>
    <scope>NUCLEOTIDE SEQUENCE [LARGE SCALE GENOMIC DNA]</scope>
    <source>
        <strain evidence="2">cv. AL8/78</strain>
    </source>
</reference>